<evidence type="ECO:0000313" key="1">
    <source>
        <dbReference type="EMBL" id="KIC56991.1"/>
    </source>
</evidence>
<name>A0A0B4CRH3_9CAUL</name>
<dbReference type="EMBL" id="JWSY01000018">
    <property type="protein sequence ID" value="KIC56991.1"/>
    <property type="molecule type" value="Genomic_DNA"/>
</dbReference>
<dbReference type="AlphaFoldDB" id="A0A0B4CRH3"/>
<reference evidence="1 2" key="1">
    <citation type="submission" date="2014-12" db="EMBL/GenBank/DDBJ databases">
        <title>Genome sequencing of Brevundimonas nasdae TPW30.</title>
        <authorList>
            <person name="Tan P.W."/>
            <person name="Chan K.-G."/>
        </authorList>
    </citation>
    <scope>NUCLEOTIDE SEQUENCE [LARGE SCALE GENOMIC DNA]</scope>
    <source>
        <strain evidence="1 2">TPW30</strain>
    </source>
</reference>
<comment type="caution">
    <text evidence="1">The sequence shown here is derived from an EMBL/GenBank/DDBJ whole genome shotgun (WGS) entry which is preliminary data.</text>
</comment>
<sequence length="161" mass="18127">MRRYLKVQRRVTPAVALHSRARQRAARRGLPFDLDVSDVIVPSICPALGVPLVIGEMRSPNSPSLDRIRPALGYVRGNTRVISDQANRLKGTLDIEGLIKRAVASVDQRREDYARLAAYLDRELLLADVRRKAALEGRAGEEWAKVVNFLEAAFVRADWKR</sequence>
<organism evidence="1 2">
    <name type="scientific">Brevundimonas nasdae</name>
    <dbReference type="NCBI Taxonomy" id="172043"/>
    <lineage>
        <taxon>Bacteria</taxon>
        <taxon>Pseudomonadati</taxon>
        <taxon>Pseudomonadota</taxon>
        <taxon>Alphaproteobacteria</taxon>
        <taxon>Caulobacterales</taxon>
        <taxon>Caulobacteraceae</taxon>
        <taxon>Brevundimonas</taxon>
    </lineage>
</organism>
<dbReference type="STRING" id="172043.RM53_10360"/>
<gene>
    <name evidence="1" type="ORF">RM53_10360</name>
</gene>
<dbReference type="Proteomes" id="UP000031166">
    <property type="component" value="Unassembled WGS sequence"/>
</dbReference>
<proteinExistence type="predicted"/>
<protein>
    <submittedName>
        <fullName evidence="1">Uncharacterized protein</fullName>
    </submittedName>
</protein>
<evidence type="ECO:0000313" key="2">
    <source>
        <dbReference type="Proteomes" id="UP000031166"/>
    </source>
</evidence>
<accession>A0A0B4CRH3</accession>